<dbReference type="EMBL" id="CACVBM020001551">
    <property type="protein sequence ID" value="CAA7053819.1"/>
    <property type="molecule type" value="Genomic_DNA"/>
</dbReference>
<evidence type="ECO:0000256" key="1">
    <source>
        <dbReference type="SAM" id="MobiDB-lite"/>
    </source>
</evidence>
<organism evidence="2 3">
    <name type="scientific">Microthlaspi erraticum</name>
    <dbReference type="NCBI Taxonomy" id="1685480"/>
    <lineage>
        <taxon>Eukaryota</taxon>
        <taxon>Viridiplantae</taxon>
        <taxon>Streptophyta</taxon>
        <taxon>Embryophyta</taxon>
        <taxon>Tracheophyta</taxon>
        <taxon>Spermatophyta</taxon>
        <taxon>Magnoliopsida</taxon>
        <taxon>eudicotyledons</taxon>
        <taxon>Gunneridae</taxon>
        <taxon>Pentapetalae</taxon>
        <taxon>rosids</taxon>
        <taxon>malvids</taxon>
        <taxon>Brassicales</taxon>
        <taxon>Brassicaceae</taxon>
        <taxon>Coluteocarpeae</taxon>
        <taxon>Microthlaspi</taxon>
    </lineage>
</organism>
<dbReference type="Proteomes" id="UP000467841">
    <property type="component" value="Unassembled WGS sequence"/>
</dbReference>
<accession>A0A6D2L2R8</accession>
<feature type="region of interest" description="Disordered" evidence="1">
    <location>
        <begin position="295"/>
        <end position="328"/>
    </location>
</feature>
<feature type="region of interest" description="Disordered" evidence="1">
    <location>
        <begin position="358"/>
        <end position="397"/>
    </location>
</feature>
<feature type="compositionally biased region" description="Basic and acidic residues" evidence="1">
    <location>
        <begin position="572"/>
        <end position="581"/>
    </location>
</feature>
<proteinExistence type="predicted"/>
<dbReference type="OrthoDB" id="755659at2759"/>
<feature type="compositionally biased region" description="Basic residues" evidence="1">
    <location>
        <begin position="526"/>
        <end position="540"/>
    </location>
</feature>
<feature type="compositionally biased region" description="Low complexity" evidence="1">
    <location>
        <begin position="555"/>
        <end position="570"/>
    </location>
</feature>
<name>A0A6D2L2R8_9BRAS</name>
<feature type="compositionally biased region" description="Low complexity" evidence="1">
    <location>
        <begin position="358"/>
        <end position="374"/>
    </location>
</feature>
<feature type="region of interest" description="Disordered" evidence="1">
    <location>
        <begin position="514"/>
        <end position="665"/>
    </location>
</feature>
<comment type="caution">
    <text evidence="2">The sequence shown here is derived from an EMBL/GenBank/DDBJ whole genome shotgun (WGS) entry which is preliminary data.</text>
</comment>
<reference evidence="2" key="1">
    <citation type="submission" date="2020-01" db="EMBL/GenBank/DDBJ databases">
        <authorList>
            <person name="Mishra B."/>
        </authorList>
    </citation>
    <scope>NUCLEOTIDE SEQUENCE [LARGE SCALE GENOMIC DNA]</scope>
</reference>
<dbReference type="PANTHER" id="PTHR36723:SF1">
    <property type="entry name" value="F22C12.19"/>
    <property type="match status" value="1"/>
</dbReference>
<gene>
    <name evidence="2" type="ORF">MERR_LOCUS41055</name>
</gene>
<keyword evidence="3" id="KW-1185">Reference proteome</keyword>
<sequence length="665" mass="72361">MNCLEISFPVDVSVPAKLMGSEGFGGGGGVRVSSNKADNKCETARVNSPIERCSASISKKGAGSSSGASDSSLWRKLMHSHDFVHDRLTKLRVETSSEPQNGYLPIASPESAEFPRKRGKLSRSSSSNVTSKRTKLILLDDTVNTVRVRENDTKEICGQGSTSHSDKPLAVKQRSNCSGRRGEKRSSKVPTRTFSNVSVATGENAFFGAYGLKPEINDVTKLIEDLSLNKLLEGSYECPSLGSKDKMKKPENTSDTLLSVVRNVWSILPTRRPLQSQSSAELDACISRTLGSPSSLSATLNGENSDKLNALDGDPSSSSKDSEIPSSPLNFQLCEASDVLQRLDLPPPKDLDSLLQDASKLSQSSKNSSDQQRSAKQAPPRGGLLPHFPWSQAFNGSSRTSSEAAKLLNGKTLCQGRWLRIADTTMSPPPTSQFTNLDSLTFNQSLVHPVQNQTNTTSCQCTEASVSTFVPTGKNLSPSAEPERSGDVQDDALSCPQLIEAAQTLCDFTIQSGNHNNNNPNGILRWPKKLSQKSMKARKSKLIEKPPERNGTIVSSLDLNSSSKNNNNNNHVRKDSGAEHNHHQHQHQQHHPKPSKRLKLSTMESNKKGSFPSSSSSAAIESDRKHSSSSSSKFRNHSRMMMPPPPSKRTLQKSSTYPQKARKFP</sequence>
<feature type="compositionally biased region" description="Low complexity" evidence="1">
    <location>
        <begin position="608"/>
        <end position="620"/>
    </location>
</feature>
<evidence type="ECO:0000313" key="2">
    <source>
        <dbReference type="EMBL" id="CAA7053819.1"/>
    </source>
</evidence>
<feature type="compositionally biased region" description="Basic residues" evidence="1">
    <location>
        <begin position="582"/>
        <end position="599"/>
    </location>
</feature>
<dbReference type="PANTHER" id="PTHR36723">
    <property type="entry name" value="F22C12.19"/>
    <property type="match status" value="1"/>
</dbReference>
<protein>
    <submittedName>
        <fullName evidence="2">Uncharacterized protein</fullName>
    </submittedName>
</protein>
<dbReference type="AlphaFoldDB" id="A0A6D2L2R8"/>
<evidence type="ECO:0000313" key="3">
    <source>
        <dbReference type="Proteomes" id="UP000467841"/>
    </source>
</evidence>
<feature type="region of interest" description="Disordered" evidence="1">
    <location>
        <begin position="155"/>
        <end position="189"/>
    </location>
</feature>
<feature type="compositionally biased region" description="Low complexity" evidence="1">
    <location>
        <begin position="312"/>
        <end position="328"/>
    </location>
</feature>
<feature type="region of interest" description="Disordered" evidence="1">
    <location>
        <begin position="95"/>
        <end position="128"/>
    </location>
</feature>